<keyword evidence="1" id="KW-0813">Transport</keyword>
<keyword evidence="2" id="KW-0812">Transmembrane</keyword>
<keyword evidence="2" id="KW-0472">Membrane</keyword>
<keyword evidence="4" id="KW-1185">Reference proteome</keyword>
<dbReference type="Proteomes" id="UP000248090">
    <property type="component" value="Unassembled WGS sequence"/>
</dbReference>
<organism evidence="3 4">
    <name type="scientific">Pokkaliibacter plantistimulans</name>
    <dbReference type="NCBI Taxonomy" id="1635171"/>
    <lineage>
        <taxon>Bacteria</taxon>
        <taxon>Pseudomonadati</taxon>
        <taxon>Pseudomonadota</taxon>
        <taxon>Gammaproteobacteria</taxon>
        <taxon>Oceanospirillales</taxon>
        <taxon>Balneatrichaceae</taxon>
        <taxon>Pokkaliibacter</taxon>
    </lineage>
</organism>
<evidence type="ECO:0000256" key="1">
    <source>
        <dbReference type="ARBA" id="ARBA00022448"/>
    </source>
</evidence>
<feature type="transmembrane region" description="Helical" evidence="2">
    <location>
        <begin position="142"/>
        <end position="163"/>
    </location>
</feature>
<reference evidence="3 4" key="1">
    <citation type="submission" date="2015-03" db="EMBL/GenBank/DDBJ databases">
        <authorList>
            <person name="Krishnan R."/>
            <person name="Midha S."/>
            <person name="Patil P.B."/>
            <person name="Rameshkumar N."/>
        </authorList>
    </citation>
    <scope>NUCLEOTIDE SEQUENCE [LARGE SCALE GENOMIC DNA]</scope>
    <source>
        <strain evidence="3 4">L1E11</strain>
    </source>
</reference>
<gene>
    <name evidence="3" type="ORF">WH50_21165</name>
</gene>
<feature type="transmembrane region" description="Helical" evidence="2">
    <location>
        <begin position="54"/>
        <end position="74"/>
    </location>
</feature>
<feature type="transmembrane region" description="Helical" evidence="2">
    <location>
        <begin position="175"/>
        <end position="193"/>
    </location>
</feature>
<evidence type="ECO:0000256" key="2">
    <source>
        <dbReference type="SAM" id="Phobius"/>
    </source>
</evidence>
<accession>A0ABX5LRX2</accession>
<protein>
    <recommendedName>
        <fullName evidence="5">Permease</fullName>
    </recommendedName>
</protein>
<name>A0ABX5LRX2_9GAMM</name>
<feature type="transmembrane region" description="Helical" evidence="2">
    <location>
        <begin position="107"/>
        <end position="130"/>
    </location>
</feature>
<evidence type="ECO:0008006" key="5">
    <source>
        <dbReference type="Google" id="ProtNLM"/>
    </source>
</evidence>
<dbReference type="EMBL" id="LAPT01000113">
    <property type="protein sequence ID" value="PXF29396.1"/>
    <property type="molecule type" value="Genomic_DNA"/>
</dbReference>
<keyword evidence="2" id="KW-1133">Transmembrane helix</keyword>
<feature type="transmembrane region" description="Helical" evidence="2">
    <location>
        <begin position="213"/>
        <end position="232"/>
    </location>
</feature>
<feature type="transmembrane region" description="Helical" evidence="2">
    <location>
        <begin position="81"/>
        <end position="101"/>
    </location>
</feature>
<proteinExistence type="predicted"/>
<evidence type="ECO:0000313" key="4">
    <source>
        <dbReference type="Proteomes" id="UP000248090"/>
    </source>
</evidence>
<dbReference type="PANTHER" id="PTHR36838">
    <property type="entry name" value="AUXIN EFFLUX CARRIER FAMILY PROTEIN"/>
    <property type="match status" value="1"/>
</dbReference>
<feature type="transmembrane region" description="Helical" evidence="2">
    <location>
        <begin position="238"/>
        <end position="257"/>
    </location>
</feature>
<dbReference type="PANTHER" id="PTHR36838:SF3">
    <property type="entry name" value="TRANSPORTER AUXIN EFFLUX CARRIER EC FAMILY"/>
    <property type="match status" value="1"/>
</dbReference>
<evidence type="ECO:0000313" key="3">
    <source>
        <dbReference type="EMBL" id="PXF29396.1"/>
    </source>
</evidence>
<comment type="caution">
    <text evidence="3">The sequence shown here is derived from an EMBL/GenBank/DDBJ whole genome shotgun (WGS) entry which is preliminary data.</text>
</comment>
<feature type="transmembrane region" description="Helical" evidence="2">
    <location>
        <begin position="269"/>
        <end position="292"/>
    </location>
</feature>
<sequence length="293" mass="31770">MTLNMLLPLLYLLLGFTLARLRIDIRKIASTVLMRVAIPYVVIHNMVFSQQGTFVIMAAIVAIMAVMLGIGWLLRRDAVEALNFSYLNIGWMGLPIAVSLFGNDAAAVMIAAYVGSSLFGNTVSAALLAPPGSTSWPQRLRTLLLSPAFLAMITGLLLSPFAAQLSLLDQWLYEPAKVLMSLLGMGVLGMWLAHARISRAEVSRSVLLTLQRVVALLLVMWSAIQLGTLAGLDWVQQYARVLYLICLLPPAAIIVILETHYLHTGRSASSIAVGTCISVILIVLYAVGLRLLG</sequence>